<dbReference type="PANTHER" id="PTHR37823:SF2">
    <property type="entry name" value="CYTOCHROME C-550"/>
    <property type="match status" value="1"/>
</dbReference>
<evidence type="ECO:0000256" key="2">
    <source>
        <dbReference type="ARBA" id="ARBA00022617"/>
    </source>
</evidence>
<feature type="transmembrane region" description="Helical" evidence="7">
    <location>
        <begin position="6"/>
        <end position="28"/>
    </location>
</feature>
<accession>A0ABY9JX37</accession>
<keyword evidence="3 6" id="KW-0479">Metal-binding</keyword>
<evidence type="ECO:0000256" key="3">
    <source>
        <dbReference type="ARBA" id="ARBA00022723"/>
    </source>
</evidence>
<protein>
    <submittedName>
        <fullName evidence="9">Cytochrome c</fullName>
    </submittedName>
</protein>
<feature type="domain" description="Cytochrome c" evidence="8">
    <location>
        <begin position="34"/>
        <end position="116"/>
    </location>
</feature>
<keyword evidence="7" id="KW-0812">Transmembrane</keyword>
<dbReference type="InterPro" id="IPR054780">
    <property type="entry name" value="Cytochro_C550_firm"/>
</dbReference>
<dbReference type="Pfam" id="PF13442">
    <property type="entry name" value="Cytochrome_CBB3"/>
    <property type="match status" value="1"/>
</dbReference>
<dbReference type="Gene3D" id="1.10.760.10">
    <property type="entry name" value="Cytochrome c-like domain"/>
    <property type="match status" value="1"/>
</dbReference>
<reference evidence="9 10" key="1">
    <citation type="submission" date="2023-06" db="EMBL/GenBank/DDBJ databases">
        <title>Five Gram-positive bacteria isolated from mangrove sediments in Shenzhen, Guangdong, China.</title>
        <authorList>
            <person name="Yu S."/>
            <person name="Zheng W."/>
            <person name="Huang Y."/>
        </authorList>
    </citation>
    <scope>NUCLEOTIDE SEQUENCE [LARGE SCALE GENOMIC DNA]</scope>
    <source>
        <strain evidence="9 10">SaN35-3</strain>
    </source>
</reference>
<dbReference type="NCBIfam" id="NF045773">
    <property type="entry name" value="cytochro_C550"/>
    <property type="match status" value="1"/>
</dbReference>
<evidence type="ECO:0000313" key="10">
    <source>
        <dbReference type="Proteomes" id="UP001197974"/>
    </source>
</evidence>
<evidence type="ECO:0000259" key="8">
    <source>
        <dbReference type="PROSITE" id="PS51007"/>
    </source>
</evidence>
<dbReference type="InterPro" id="IPR009056">
    <property type="entry name" value="Cyt_c-like_dom"/>
</dbReference>
<keyword evidence="2 6" id="KW-0349">Heme</keyword>
<dbReference type="EMBL" id="CP129013">
    <property type="protein sequence ID" value="WLR43972.1"/>
    <property type="molecule type" value="Genomic_DNA"/>
</dbReference>
<dbReference type="InterPro" id="IPR051811">
    <property type="entry name" value="Cytochrome_c550/c551-like"/>
</dbReference>
<evidence type="ECO:0000313" key="9">
    <source>
        <dbReference type="EMBL" id="WLR43972.1"/>
    </source>
</evidence>
<evidence type="ECO:0000256" key="7">
    <source>
        <dbReference type="SAM" id="Phobius"/>
    </source>
</evidence>
<dbReference type="PANTHER" id="PTHR37823">
    <property type="entry name" value="CYTOCHROME C-553-LIKE"/>
    <property type="match status" value="1"/>
</dbReference>
<evidence type="ECO:0000256" key="5">
    <source>
        <dbReference type="ARBA" id="ARBA00023004"/>
    </source>
</evidence>
<dbReference type="InterPro" id="IPR036909">
    <property type="entry name" value="Cyt_c-like_dom_sf"/>
</dbReference>
<dbReference type="RefSeq" id="WP_226539891.1">
    <property type="nucleotide sequence ID" value="NZ_CP129013.1"/>
</dbReference>
<keyword evidence="5 6" id="KW-0408">Iron</keyword>
<evidence type="ECO:0000256" key="6">
    <source>
        <dbReference type="PROSITE-ProRule" id="PRU00433"/>
    </source>
</evidence>
<keyword evidence="7" id="KW-1133">Transmembrane helix</keyword>
<dbReference type="PIRSF" id="PIRSF000025">
    <property type="entry name" value="Cytc_Bsub_c550"/>
    <property type="match status" value="1"/>
</dbReference>
<keyword evidence="4" id="KW-0249">Electron transport</keyword>
<dbReference type="Proteomes" id="UP001197974">
    <property type="component" value="Chromosome"/>
</dbReference>
<sequence length="116" mass="12534">MNRNPLVPFYLIMTLGIVLIVVFSFVGLDNAQEIASGGGEETAEFIPDEFYQKNCSSCHGQNLEGVSGPGLIGVGDKYSDEEIKDILTNGLDGGMPGGLVPAENQDELIEWLKEQE</sequence>
<keyword evidence="7" id="KW-0472">Membrane</keyword>
<name>A0ABY9JX37_9BACI</name>
<dbReference type="SUPFAM" id="SSF46626">
    <property type="entry name" value="Cytochrome c"/>
    <property type="match status" value="1"/>
</dbReference>
<proteinExistence type="predicted"/>
<dbReference type="InterPro" id="IPR012218">
    <property type="entry name" value="Cyt_c_BACSU-c550-type"/>
</dbReference>
<evidence type="ECO:0000256" key="1">
    <source>
        <dbReference type="ARBA" id="ARBA00022448"/>
    </source>
</evidence>
<organism evidence="9 10">
    <name type="scientific">Bacillus carboniphilus</name>
    <dbReference type="NCBI Taxonomy" id="86663"/>
    <lineage>
        <taxon>Bacteria</taxon>
        <taxon>Bacillati</taxon>
        <taxon>Bacillota</taxon>
        <taxon>Bacilli</taxon>
        <taxon>Bacillales</taxon>
        <taxon>Bacillaceae</taxon>
        <taxon>Bacillus</taxon>
    </lineage>
</organism>
<evidence type="ECO:0000256" key="4">
    <source>
        <dbReference type="ARBA" id="ARBA00022982"/>
    </source>
</evidence>
<keyword evidence="10" id="KW-1185">Reference proteome</keyword>
<dbReference type="PROSITE" id="PS51007">
    <property type="entry name" value="CYTC"/>
    <property type="match status" value="1"/>
</dbReference>
<keyword evidence="1" id="KW-0813">Transport</keyword>
<gene>
    <name evidence="9" type="ORF">LC087_07660</name>
</gene>